<dbReference type="Pfam" id="PF02579">
    <property type="entry name" value="Nitro_FeMo-Co"/>
    <property type="match status" value="1"/>
</dbReference>
<dbReference type="InterPro" id="IPR033913">
    <property type="entry name" value="MTH1175_dom"/>
</dbReference>
<dbReference type="InterPro" id="IPR003731">
    <property type="entry name" value="Di-Nase_FeMo-co_biosynth"/>
</dbReference>
<evidence type="ECO:0000313" key="3">
    <source>
        <dbReference type="Proteomes" id="UP000037043"/>
    </source>
</evidence>
<feature type="domain" description="Dinitrogenase iron-molybdenum cofactor biosynthesis" evidence="1">
    <location>
        <begin position="9"/>
        <end position="96"/>
    </location>
</feature>
<dbReference type="PATRIC" id="fig|1121318.3.peg.1361"/>
<evidence type="ECO:0000259" key="1">
    <source>
        <dbReference type="Pfam" id="PF02579"/>
    </source>
</evidence>
<dbReference type="PANTHER" id="PTHR42983:SF1">
    <property type="entry name" value="IRON-MOLYBDENUM PROTEIN"/>
    <property type="match status" value="1"/>
</dbReference>
<name>A0A0L6ZB16_9CLOT</name>
<organism evidence="2 3">
    <name type="scientific">Clostridium homopropionicum DSM 5847</name>
    <dbReference type="NCBI Taxonomy" id="1121318"/>
    <lineage>
        <taxon>Bacteria</taxon>
        <taxon>Bacillati</taxon>
        <taxon>Bacillota</taxon>
        <taxon>Clostridia</taxon>
        <taxon>Eubacteriales</taxon>
        <taxon>Clostridiaceae</taxon>
        <taxon>Clostridium</taxon>
    </lineage>
</organism>
<protein>
    <submittedName>
        <fullName evidence="2">Dinitrogenase iron-molybdenum cofactor</fullName>
    </submittedName>
</protein>
<comment type="caution">
    <text evidence="2">The sequence shown here is derived from an EMBL/GenBank/DDBJ whole genome shotgun (WGS) entry which is preliminary data.</text>
</comment>
<dbReference type="RefSeq" id="WP_052220923.1">
    <property type="nucleotide sequence ID" value="NZ_LHUR01000018.1"/>
</dbReference>
<gene>
    <name evidence="2" type="ORF">CLHOM_13490</name>
</gene>
<dbReference type="Proteomes" id="UP000037043">
    <property type="component" value="Unassembled WGS sequence"/>
</dbReference>
<dbReference type="AlphaFoldDB" id="A0A0L6ZB16"/>
<dbReference type="PANTHER" id="PTHR42983">
    <property type="entry name" value="DINITROGENASE IRON-MOLYBDENUM COFACTOR PROTEIN-RELATED"/>
    <property type="match status" value="1"/>
</dbReference>
<evidence type="ECO:0000313" key="2">
    <source>
        <dbReference type="EMBL" id="KOA20152.1"/>
    </source>
</evidence>
<dbReference type="CDD" id="cd00851">
    <property type="entry name" value="MTH1175"/>
    <property type="match status" value="1"/>
</dbReference>
<proteinExistence type="predicted"/>
<dbReference type="Gene3D" id="3.30.420.130">
    <property type="entry name" value="Dinitrogenase iron-molybdenum cofactor biosynthesis domain"/>
    <property type="match status" value="1"/>
</dbReference>
<dbReference type="STRING" id="36844.SAMN04488501_111127"/>
<accession>A0A0L6ZB16</accession>
<dbReference type="InterPro" id="IPR036105">
    <property type="entry name" value="DiNase_FeMo-co_biosyn_sf"/>
</dbReference>
<sequence>MKIAIASEGKYVSGHFGHCEGFTIYEVEEGKALNKNFTVNPGHRPGYLPVFLKGLDINIIIAGGMGETAQELFNENGIEVVVGAQGFSDEIVQKYINGELKSTGSVCREHEHEGHCNE</sequence>
<keyword evidence="3" id="KW-1185">Reference proteome</keyword>
<dbReference type="SUPFAM" id="SSF53146">
    <property type="entry name" value="Nitrogenase accessory factor-like"/>
    <property type="match status" value="1"/>
</dbReference>
<reference evidence="3" key="1">
    <citation type="submission" date="2015-08" db="EMBL/GenBank/DDBJ databases">
        <title>Genome sequence of the strict anaerobe Clostridium homopropionicum LuHBu1 (DSM 5847T).</title>
        <authorList>
            <person name="Poehlein A."/>
            <person name="Beck M."/>
            <person name="Schiel-Bengelsdorf B."/>
            <person name="Bengelsdorf F.R."/>
            <person name="Daniel R."/>
            <person name="Duerre P."/>
        </authorList>
    </citation>
    <scope>NUCLEOTIDE SEQUENCE [LARGE SCALE GENOMIC DNA]</scope>
    <source>
        <strain evidence="3">DSM 5847</strain>
    </source>
</reference>
<dbReference type="EMBL" id="LHUR01000018">
    <property type="protein sequence ID" value="KOA20152.1"/>
    <property type="molecule type" value="Genomic_DNA"/>
</dbReference>